<organism evidence="2">
    <name type="scientific">marine sediment metagenome</name>
    <dbReference type="NCBI Taxonomy" id="412755"/>
    <lineage>
        <taxon>unclassified sequences</taxon>
        <taxon>metagenomes</taxon>
        <taxon>ecological metagenomes</taxon>
    </lineage>
</organism>
<gene>
    <name evidence="2" type="ORF">LCGC14_2401160</name>
</gene>
<dbReference type="EMBL" id="LAZR01036059">
    <property type="protein sequence ID" value="KKL25852.1"/>
    <property type="molecule type" value="Genomic_DNA"/>
</dbReference>
<feature type="region of interest" description="Disordered" evidence="1">
    <location>
        <begin position="1"/>
        <end position="21"/>
    </location>
</feature>
<accession>A0A0F9CHF6</accession>
<name>A0A0F9CHF6_9ZZZZ</name>
<feature type="non-terminal residue" evidence="2">
    <location>
        <position position="75"/>
    </location>
</feature>
<protein>
    <submittedName>
        <fullName evidence="2">Uncharacterized protein</fullName>
    </submittedName>
</protein>
<reference evidence="2" key="1">
    <citation type="journal article" date="2015" name="Nature">
        <title>Complex archaea that bridge the gap between prokaryotes and eukaryotes.</title>
        <authorList>
            <person name="Spang A."/>
            <person name="Saw J.H."/>
            <person name="Jorgensen S.L."/>
            <person name="Zaremba-Niedzwiedzka K."/>
            <person name="Martijn J."/>
            <person name="Lind A.E."/>
            <person name="van Eijk R."/>
            <person name="Schleper C."/>
            <person name="Guy L."/>
            <person name="Ettema T.J."/>
        </authorList>
    </citation>
    <scope>NUCLEOTIDE SEQUENCE</scope>
</reference>
<proteinExistence type="predicted"/>
<dbReference type="AlphaFoldDB" id="A0A0F9CHF6"/>
<evidence type="ECO:0000256" key="1">
    <source>
        <dbReference type="SAM" id="MobiDB-lite"/>
    </source>
</evidence>
<comment type="caution">
    <text evidence="2">The sequence shown here is derived from an EMBL/GenBank/DDBJ whole genome shotgun (WGS) entry which is preliminary data.</text>
</comment>
<evidence type="ECO:0000313" key="2">
    <source>
        <dbReference type="EMBL" id="KKL25852.1"/>
    </source>
</evidence>
<sequence>MRERISSSCFATSSGSTGAFGHRSGCFRSSRICSRVGIGARLSMISSTVGRFALLMYASRSNASPIFRNSSSLMN</sequence>
<feature type="compositionally biased region" description="Low complexity" evidence="1">
    <location>
        <begin position="1"/>
        <end position="19"/>
    </location>
</feature>